<evidence type="ECO:0000313" key="3">
    <source>
        <dbReference type="EMBL" id="KRY87863.1"/>
    </source>
</evidence>
<keyword evidence="1" id="KW-0812">Transmembrane</keyword>
<keyword evidence="1" id="KW-0472">Membrane</keyword>
<dbReference type="AlphaFoldDB" id="A0A0V1FSS1"/>
<dbReference type="EMBL" id="JYDT01000049">
    <property type="protein sequence ID" value="KRY87863.1"/>
    <property type="molecule type" value="Genomic_DNA"/>
</dbReference>
<evidence type="ECO:0000256" key="1">
    <source>
        <dbReference type="SAM" id="Phobius"/>
    </source>
</evidence>
<organism evidence="4 5">
    <name type="scientific">Trichinella pseudospiralis</name>
    <name type="common">Parasitic roundworm</name>
    <dbReference type="NCBI Taxonomy" id="6337"/>
    <lineage>
        <taxon>Eukaryota</taxon>
        <taxon>Metazoa</taxon>
        <taxon>Ecdysozoa</taxon>
        <taxon>Nematoda</taxon>
        <taxon>Enoplea</taxon>
        <taxon>Dorylaimia</taxon>
        <taxon>Trichinellida</taxon>
        <taxon>Trichinellidae</taxon>
        <taxon>Trichinella</taxon>
    </lineage>
</organism>
<accession>A0A0V1FSS1</accession>
<feature type="transmembrane region" description="Helical" evidence="1">
    <location>
        <begin position="45"/>
        <end position="65"/>
    </location>
</feature>
<proteinExistence type="predicted"/>
<dbReference type="EMBL" id="JYDT01000125">
    <property type="protein sequence ID" value="KRY83991.1"/>
    <property type="molecule type" value="Genomic_DNA"/>
</dbReference>
<name>A0A0V1FSS1_TRIPS</name>
<evidence type="ECO:0000313" key="2">
    <source>
        <dbReference type="EMBL" id="KRY83991.1"/>
    </source>
</evidence>
<dbReference type="EMBL" id="JYDT01000035">
    <property type="protein sequence ID" value="KRY89096.1"/>
    <property type="molecule type" value="Genomic_DNA"/>
</dbReference>
<keyword evidence="1" id="KW-1133">Transmembrane helix</keyword>
<sequence>MSPRSRVSDGRPFLYGGLASDNLHRNDTIHLSFLRAQSVMTKARMMVLLLCGLTFHSKAFGLSLFGGKVFVVGFV</sequence>
<gene>
    <name evidence="3" type="ORF">T4D_16061</name>
    <name evidence="4" type="ORF">T4D_16365</name>
    <name evidence="2" type="ORF">T4D_16647</name>
</gene>
<keyword evidence="5" id="KW-1185">Reference proteome</keyword>
<evidence type="ECO:0000313" key="5">
    <source>
        <dbReference type="Proteomes" id="UP000054995"/>
    </source>
</evidence>
<evidence type="ECO:0000313" key="4">
    <source>
        <dbReference type="EMBL" id="KRY89096.1"/>
    </source>
</evidence>
<comment type="caution">
    <text evidence="4">The sequence shown here is derived from an EMBL/GenBank/DDBJ whole genome shotgun (WGS) entry which is preliminary data.</text>
</comment>
<protein>
    <submittedName>
        <fullName evidence="4">Uncharacterized protein</fullName>
    </submittedName>
</protein>
<reference evidence="4 5" key="1">
    <citation type="submission" date="2015-01" db="EMBL/GenBank/DDBJ databases">
        <title>Evolution of Trichinella species and genotypes.</title>
        <authorList>
            <person name="Korhonen P.K."/>
            <person name="Edoardo P."/>
            <person name="Giuseppe L.R."/>
            <person name="Gasser R.B."/>
        </authorList>
    </citation>
    <scope>NUCLEOTIDE SEQUENCE [LARGE SCALE GENOMIC DNA]</scope>
    <source>
        <strain evidence="4">ISS470</strain>
    </source>
</reference>
<dbReference type="Proteomes" id="UP000054995">
    <property type="component" value="Unassembled WGS sequence"/>
</dbReference>